<dbReference type="AlphaFoldDB" id="A0A1F6GGF4"/>
<comment type="caution">
    <text evidence="1">The sequence shown here is derived from an EMBL/GenBank/DDBJ whole genome shotgun (WGS) entry which is preliminary data.</text>
</comment>
<dbReference type="Proteomes" id="UP000178449">
    <property type="component" value="Unassembled WGS sequence"/>
</dbReference>
<dbReference type="EMBL" id="MFNE01000003">
    <property type="protein sequence ID" value="OGG97196.1"/>
    <property type="molecule type" value="Genomic_DNA"/>
</dbReference>
<evidence type="ECO:0000313" key="2">
    <source>
        <dbReference type="Proteomes" id="UP000178449"/>
    </source>
</evidence>
<proteinExistence type="predicted"/>
<accession>A0A1F6GGF4</accession>
<gene>
    <name evidence="1" type="ORF">A2527_10290</name>
</gene>
<sequence>MSVPNKPEGQAFLHQLEPSRDWEKTLDALHFLLVQKWYYVAIASNTWGGFLNNPQKKVNLKRKKMDVPEELSALLKIKLASFKELAKKIDHQTSYDGAKDIWHFKSGWKEFPQGTGLIEIHQQTSWSRLSNEPIFRRAFIVIDSKSSPEDQFKIMLLVNKMFKNKAYADQTYRRIGKEKINEARIARPSGIYQGRPTSELVIKLKDNFGINVRGITKEERVALGFYFERLRKLSEFDETLKEVETRLLRHFKTDDLKQE</sequence>
<name>A0A1F6GGF4_9PROT</name>
<reference evidence="1 2" key="1">
    <citation type="journal article" date="2016" name="Nat. Commun.">
        <title>Thousands of microbial genomes shed light on interconnected biogeochemical processes in an aquifer system.</title>
        <authorList>
            <person name="Anantharaman K."/>
            <person name="Brown C.T."/>
            <person name="Hug L.A."/>
            <person name="Sharon I."/>
            <person name="Castelle C.J."/>
            <person name="Probst A.J."/>
            <person name="Thomas B.C."/>
            <person name="Singh A."/>
            <person name="Wilkins M.J."/>
            <person name="Karaoz U."/>
            <person name="Brodie E.L."/>
            <person name="Williams K.H."/>
            <person name="Hubbard S.S."/>
            <person name="Banfield J.F."/>
        </authorList>
    </citation>
    <scope>NUCLEOTIDE SEQUENCE [LARGE SCALE GENOMIC DNA]</scope>
</reference>
<dbReference type="STRING" id="1817772.A2527_10290"/>
<protein>
    <submittedName>
        <fullName evidence="1">Uncharacterized protein</fullName>
    </submittedName>
</protein>
<organism evidence="1 2">
    <name type="scientific">Candidatus Lambdaproteobacteria bacterium RIFOXYD2_FULL_50_16</name>
    <dbReference type="NCBI Taxonomy" id="1817772"/>
    <lineage>
        <taxon>Bacteria</taxon>
        <taxon>Pseudomonadati</taxon>
        <taxon>Pseudomonadota</taxon>
        <taxon>Candidatus Lambdaproteobacteria</taxon>
    </lineage>
</organism>
<evidence type="ECO:0000313" key="1">
    <source>
        <dbReference type="EMBL" id="OGG97196.1"/>
    </source>
</evidence>